<dbReference type="AlphaFoldDB" id="A0A4P8XKQ1"/>
<dbReference type="KEGG" id="palo:E6C60_2210"/>
<protein>
    <submittedName>
        <fullName evidence="1">Uncharacterized protein</fullName>
    </submittedName>
</protein>
<dbReference type="Proteomes" id="UP000300879">
    <property type="component" value="Chromosome"/>
</dbReference>
<proteinExistence type="predicted"/>
<name>A0A4P8XKQ1_9BACL</name>
<sequence length="42" mass="4628">MLLSELCSFNYNVSQAVMSSLRKIKCAGSAKDNLIRSICGLY</sequence>
<reference evidence="1 2" key="1">
    <citation type="submission" date="2019-05" db="EMBL/GenBank/DDBJ databases">
        <authorList>
            <person name="Chen C."/>
        </authorList>
    </citation>
    <scope>NUCLEOTIDE SEQUENCE [LARGE SCALE GENOMIC DNA]</scope>
    <source>
        <strain evidence="1 2">HB172198</strain>
    </source>
</reference>
<evidence type="ECO:0000313" key="2">
    <source>
        <dbReference type="Proteomes" id="UP000300879"/>
    </source>
</evidence>
<dbReference type="EMBL" id="CP040396">
    <property type="protein sequence ID" value="QCT02923.1"/>
    <property type="molecule type" value="Genomic_DNA"/>
</dbReference>
<organism evidence="1 2">
    <name type="scientific">Paenibacillus algicola</name>
    <dbReference type="NCBI Taxonomy" id="2565926"/>
    <lineage>
        <taxon>Bacteria</taxon>
        <taxon>Bacillati</taxon>
        <taxon>Bacillota</taxon>
        <taxon>Bacilli</taxon>
        <taxon>Bacillales</taxon>
        <taxon>Paenibacillaceae</taxon>
        <taxon>Paenibacillus</taxon>
    </lineage>
</organism>
<accession>A0A4P8XKQ1</accession>
<keyword evidence="2" id="KW-1185">Reference proteome</keyword>
<gene>
    <name evidence="1" type="ORF">E6C60_2210</name>
</gene>
<evidence type="ECO:0000313" key="1">
    <source>
        <dbReference type="EMBL" id="QCT02923.1"/>
    </source>
</evidence>